<feature type="transmembrane region" description="Helical" evidence="1">
    <location>
        <begin position="118"/>
        <end position="140"/>
    </location>
</feature>
<feature type="domain" description="Major facilitator superfamily (MFS) profile" evidence="2">
    <location>
        <begin position="20"/>
        <end position="212"/>
    </location>
</feature>
<feature type="transmembrane region" description="Helical" evidence="1">
    <location>
        <begin position="152"/>
        <end position="175"/>
    </location>
</feature>
<dbReference type="EMBL" id="VSSQ01061474">
    <property type="protein sequence ID" value="MPN14802.1"/>
    <property type="molecule type" value="Genomic_DNA"/>
</dbReference>
<feature type="transmembrane region" description="Helical" evidence="1">
    <location>
        <begin position="181"/>
        <end position="202"/>
    </location>
</feature>
<dbReference type="InterPro" id="IPR020846">
    <property type="entry name" value="MFS_dom"/>
</dbReference>
<organism evidence="3">
    <name type="scientific">bioreactor metagenome</name>
    <dbReference type="NCBI Taxonomy" id="1076179"/>
    <lineage>
        <taxon>unclassified sequences</taxon>
        <taxon>metagenomes</taxon>
        <taxon>ecological metagenomes</taxon>
    </lineage>
</organism>
<feature type="transmembrane region" description="Helical" evidence="1">
    <location>
        <begin position="32"/>
        <end position="52"/>
    </location>
</feature>
<evidence type="ECO:0000313" key="3">
    <source>
        <dbReference type="EMBL" id="MPN14802.1"/>
    </source>
</evidence>
<dbReference type="GO" id="GO:0022857">
    <property type="term" value="F:transmembrane transporter activity"/>
    <property type="evidence" value="ECO:0007669"/>
    <property type="project" value="InterPro"/>
</dbReference>
<dbReference type="Gene3D" id="1.20.1250.20">
    <property type="entry name" value="MFS general substrate transporter like domains"/>
    <property type="match status" value="1"/>
</dbReference>
<accession>A0A645FML6</accession>
<dbReference type="PANTHER" id="PTHR23518">
    <property type="entry name" value="C-METHYLTRANSFERASE"/>
    <property type="match status" value="1"/>
</dbReference>
<sequence>MLISAVREDKSCEVPQVKLSLAGLKLDGKLKAYLAAIFVFCLGNSSNTFLLLKAGERGFSAAQVLLLYFVFNVSTSALAIPAGKLSDKYGRSRVLVPGYLIYGLVYFGFAYFTAKPAVFVLFVAYGAYTAFISGAERAFIVENSPACLKGTVLGLYGMLQGVGLLFSSIIAGLLWDKLGSNAPFIFGGVIGILSAVMIAVILEKNKDIEVRP</sequence>
<feature type="transmembrane region" description="Helical" evidence="1">
    <location>
        <begin position="94"/>
        <end position="112"/>
    </location>
</feature>
<protein>
    <recommendedName>
        <fullName evidence="2">Major facilitator superfamily (MFS) profile domain-containing protein</fullName>
    </recommendedName>
</protein>
<name>A0A645FML6_9ZZZZ</name>
<dbReference type="Pfam" id="PF07690">
    <property type="entry name" value="MFS_1"/>
    <property type="match status" value="1"/>
</dbReference>
<proteinExistence type="predicted"/>
<dbReference type="PANTHER" id="PTHR23518:SF2">
    <property type="entry name" value="MAJOR FACILITATOR SUPERFAMILY TRANSPORTER"/>
    <property type="match status" value="1"/>
</dbReference>
<dbReference type="SUPFAM" id="SSF103473">
    <property type="entry name" value="MFS general substrate transporter"/>
    <property type="match status" value="1"/>
</dbReference>
<keyword evidence="1" id="KW-0472">Membrane</keyword>
<keyword evidence="1" id="KW-1133">Transmembrane helix</keyword>
<comment type="caution">
    <text evidence="3">The sequence shown here is derived from an EMBL/GenBank/DDBJ whole genome shotgun (WGS) entry which is preliminary data.</text>
</comment>
<dbReference type="InterPro" id="IPR011701">
    <property type="entry name" value="MFS"/>
</dbReference>
<dbReference type="InterPro" id="IPR036259">
    <property type="entry name" value="MFS_trans_sf"/>
</dbReference>
<evidence type="ECO:0000256" key="1">
    <source>
        <dbReference type="SAM" id="Phobius"/>
    </source>
</evidence>
<keyword evidence="1" id="KW-0812">Transmembrane</keyword>
<dbReference type="PROSITE" id="PS50850">
    <property type="entry name" value="MFS"/>
    <property type="match status" value="1"/>
</dbReference>
<feature type="transmembrane region" description="Helical" evidence="1">
    <location>
        <begin position="64"/>
        <end position="82"/>
    </location>
</feature>
<gene>
    <name evidence="3" type="ORF">SDC9_162131</name>
</gene>
<dbReference type="AlphaFoldDB" id="A0A645FML6"/>
<evidence type="ECO:0000259" key="2">
    <source>
        <dbReference type="PROSITE" id="PS50850"/>
    </source>
</evidence>
<reference evidence="3" key="1">
    <citation type="submission" date="2019-08" db="EMBL/GenBank/DDBJ databases">
        <authorList>
            <person name="Kucharzyk K."/>
            <person name="Murdoch R.W."/>
            <person name="Higgins S."/>
            <person name="Loffler F."/>
        </authorList>
    </citation>
    <scope>NUCLEOTIDE SEQUENCE</scope>
</reference>